<dbReference type="Proteomes" id="UP000629619">
    <property type="component" value="Unassembled WGS sequence"/>
</dbReference>
<dbReference type="InterPro" id="IPR036390">
    <property type="entry name" value="WH_DNA-bd_sf"/>
</dbReference>
<dbReference type="RefSeq" id="WP_203684660.1">
    <property type="nucleotide sequence ID" value="NZ_BOMW01000082.1"/>
</dbReference>
<dbReference type="InterPro" id="IPR041698">
    <property type="entry name" value="Methyltransf_25"/>
</dbReference>
<dbReference type="AlphaFoldDB" id="A0A919TP32"/>
<dbReference type="SUPFAM" id="SSF53335">
    <property type="entry name" value="S-adenosyl-L-methionine-dependent methyltransferases"/>
    <property type="match status" value="1"/>
</dbReference>
<dbReference type="InterPro" id="IPR036388">
    <property type="entry name" value="WH-like_DNA-bd_sf"/>
</dbReference>
<feature type="domain" description="Methyltransferase" evidence="1">
    <location>
        <begin position="164"/>
        <end position="257"/>
    </location>
</feature>
<name>A0A919TP32_9ACTN</name>
<keyword evidence="3" id="KW-1185">Reference proteome</keyword>
<protein>
    <recommendedName>
        <fullName evidence="1">Methyltransferase domain-containing protein</fullName>
    </recommendedName>
</protein>
<dbReference type="Gene3D" id="3.40.50.150">
    <property type="entry name" value="Vaccinia Virus protein VP39"/>
    <property type="match status" value="1"/>
</dbReference>
<organism evidence="2 3">
    <name type="scientific">Actinoplanes siamensis</name>
    <dbReference type="NCBI Taxonomy" id="1223317"/>
    <lineage>
        <taxon>Bacteria</taxon>
        <taxon>Bacillati</taxon>
        <taxon>Actinomycetota</taxon>
        <taxon>Actinomycetes</taxon>
        <taxon>Micromonosporales</taxon>
        <taxon>Micromonosporaceae</taxon>
        <taxon>Actinoplanes</taxon>
    </lineage>
</organism>
<proteinExistence type="predicted"/>
<dbReference type="Pfam" id="PF13649">
    <property type="entry name" value="Methyltransf_25"/>
    <property type="match status" value="1"/>
</dbReference>
<dbReference type="Gene3D" id="1.10.10.10">
    <property type="entry name" value="Winged helix-like DNA-binding domain superfamily/Winged helix DNA-binding domain"/>
    <property type="match status" value="1"/>
</dbReference>
<sequence>MTVDLNLSSDARYCADTFNGAVAAAALSAAWEIGLLDELDESGLVDLSQFAERRGVHLPTLHSIVLALTGRRIATLDAERRIARPGMGFAEAFRTRGFFYWLTQGCGELFTDLPRLSSEKVRAEHGLQRDSAAISRACRSIARNFFDPPLAELLAGIEFTSLADLGCGSGDRVISIVDGHPGSRGIGIDIAQGALEVAAEAVADAGLEDRITLLRDDVLNLTPNEKFAEVDLLTSFLMGHDFWPLENCRRTLRQLREAFPNAKGLLLGDTCRSTDVAEGEYPLFTLGFELVHSTMGQFLPTLQEWETALDGSGWRCHERRLIDLPAFSFIYHLVPA</sequence>
<comment type="caution">
    <text evidence="2">The sequence shown here is derived from an EMBL/GenBank/DDBJ whole genome shotgun (WGS) entry which is preliminary data.</text>
</comment>
<reference evidence="2" key="1">
    <citation type="submission" date="2021-01" db="EMBL/GenBank/DDBJ databases">
        <title>Whole genome shotgun sequence of Actinoplanes siamensis NBRC 109076.</title>
        <authorList>
            <person name="Komaki H."/>
            <person name="Tamura T."/>
        </authorList>
    </citation>
    <scope>NUCLEOTIDE SEQUENCE</scope>
    <source>
        <strain evidence="2">NBRC 109076</strain>
    </source>
</reference>
<evidence type="ECO:0000313" key="2">
    <source>
        <dbReference type="EMBL" id="GIF09352.1"/>
    </source>
</evidence>
<dbReference type="SUPFAM" id="SSF46785">
    <property type="entry name" value="Winged helix' DNA-binding domain"/>
    <property type="match status" value="1"/>
</dbReference>
<evidence type="ECO:0000313" key="3">
    <source>
        <dbReference type="Proteomes" id="UP000629619"/>
    </source>
</evidence>
<dbReference type="InterPro" id="IPR029063">
    <property type="entry name" value="SAM-dependent_MTases_sf"/>
</dbReference>
<dbReference type="CDD" id="cd02440">
    <property type="entry name" value="AdoMet_MTases"/>
    <property type="match status" value="1"/>
</dbReference>
<evidence type="ECO:0000259" key="1">
    <source>
        <dbReference type="Pfam" id="PF13649"/>
    </source>
</evidence>
<accession>A0A919TP32</accession>
<dbReference type="EMBL" id="BOMW01000082">
    <property type="protein sequence ID" value="GIF09352.1"/>
    <property type="molecule type" value="Genomic_DNA"/>
</dbReference>
<gene>
    <name evidence="2" type="ORF">Asi03nite_68900</name>
</gene>